<accession>A0ACC8XES1</accession>
<evidence type="ECO:0000313" key="1">
    <source>
        <dbReference type="EMBL" id="ONI41706.1"/>
    </source>
</evidence>
<keyword evidence="2" id="KW-1185">Reference proteome</keyword>
<gene>
    <name evidence="1" type="ORF">AN640_07795</name>
</gene>
<dbReference type="EMBL" id="LJHD01000209">
    <property type="protein sequence ID" value="ONI41706.1"/>
    <property type="molecule type" value="Genomic_DNA"/>
</dbReference>
<protein>
    <submittedName>
        <fullName evidence="1">Uncharacterized protein</fullName>
    </submittedName>
</protein>
<name>A0ACC8XES1_9FIRM</name>
<proteinExistence type="predicted"/>
<reference evidence="1" key="1">
    <citation type="submission" date="2016-08" db="EMBL/GenBank/DDBJ databases">
        <authorList>
            <person name="Ngugi D.K."/>
            <person name="Miyake S."/>
            <person name="Stingl U."/>
        </authorList>
    </citation>
    <scope>NUCLEOTIDE SEQUENCE</scope>
    <source>
        <strain evidence="1">SCG-D08WGA-EpuloA1</strain>
    </source>
</reference>
<comment type="caution">
    <text evidence="1">The sequence shown here is derived from an EMBL/GenBank/DDBJ whole genome shotgun (WGS) entry which is preliminary data.</text>
</comment>
<sequence length="386" mass="42830">MNKNKIRENIIVATYAILLFLVLTNLSAVNDMSVTVLKLLNPIIYGFIFAYILKGPYNFIRDKVIRFKGDNSYFDNLKQAISLILAYIVFIGVIILLIIAVVPQLWSSVNSFILEISTIEFDKIIEGLKNLNAFNLSGEELANIWKEIEAGLKELVTILTNLISRIIPAIMNFLVGFTSSITNSALVFVFSLYFLLSKEKLVIQTKKLFFAFLPQKIATYLIHVGNVIDGAFSNFITGQITEAFILGTLSFIGMTILNFPYAILVSIILGATNIIPVVGPIFGAIPATFIVFMAETSNPMQAVWFILFIIVLQQIDGNIIYPRVVGGSIGLPGLWVMITILIGGSLFGVMGMLIGVPTAAVIYRLLKEITEKKLKEKNIMLNIQDI</sequence>
<dbReference type="Proteomes" id="UP000188637">
    <property type="component" value="Unassembled WGS sequence"/>
</dbReference>
<organism evidence="1 2">
    <name type="scientific">Candidatus Epulonipiscium fishelsonii</name>
    <dbReference type="NCBI Taxonomy" id="77094"/>
    <lineage>
        <taxon>Bacteria</taxon>
        <taxon>Bacillati</taxon>
        <taxon>Bacillota</taxon>
        <taxon>Clostridia</taxon>
        <taxon>Lachnospirales</taxon>
        <taxon>Lachnospiraceae</taxon>
        <taxon>Candidatus Epulonipiscium</taxon>
    </lineage>
</organism>
<evidence type="ECO:0000313" key="2">
    <source>
        <dbReference type="Proteomes" id="UP000188637"/>
    </source>
</evidence>